<dbReference type="GO" id="GO:0006749">
    <property type="term" value="P:glutathione metabolic process"/>
    <property type="evidence" value="ECO:0007669"/>
    <property type="project" value="TreeGrafter"/>
</dbReference>
<evidence type="ECO:0000259" key="13">
    <source>
        <dbReference type="PROSITE" id="PS50404"/>
    </source>
</evidence>
<dbReference type="PROSITE" id="PS00028">
    <property type="entry name" value="ZINC_FINGER_C2H2_1"/>
    <property type="match status" value="3"/>
</dbReference>
<dbReference type="Pfam" id="PF00096">
    <property type="entry name" value="zf-C2H2"/>
    <property type="match status" value="3"/>
</dbReference>
<dbReference type="InterPro" id="IPR010987">
    <property type="entry name" value="Glutathione-S-Trfase_C-like"/>
</dbReference>
<feature type="binding site" evidence="11">
    <location>
        <position position="276"/>
    </location>
    <ligand>
        <name>Zn(2+)</name>
        <dbReference type="ChEBI" id="CHEBI:29105"/>
    </ligand>
</feature>
<dbReference type="Pfam" id="PF13417">
    <property type="entry name" value="GST_N_3"/>
    <property type="match status" value="1"/>
</dbReference>
<keyword evidence="4" id="KW-0808">Transferase</keyword>
<dbReference type="InterPro" id="IPR012934">
    <property type="entry name" value="Znf_AD"/>
</dbReference>
<dbReference type="InterPro" id="IPR036249">
    <property type="entry name" value="Thioredoxin-like_sf"/>
</dbReference>
<dbReference type="InterPro" id="IPR013087">
    <property type="entry name" value="Znf_C2H2_type"/>
</dbReference>
<dbReference type="PROSITE" id="PS50157">
    <property type="entry name" value="ZINC_FINGER_C2H2_2"/>
    <property type="match status" value="4"/>
</dbReference>
<feature type="domain" description="C2H2-type" evidence="12">
    <location>
        <begin position="519"/>
        <end position="541"/>
    </location>
</feature>
<dbReference type="PROSITE" id="PS50808">
    <property type="entry name" value="ZF_BED"/>
    <property type="match status" value="1"/>
</dbReference>
<dbReference type="FunFam" id="3.40.30.10:FF:000208">
    <property type="entry name" value="glutathione S-transferase 1"/>
    <property type="match status" value="1"/>
</dbReference>
<keyword evidence="6 10" id="KW-0863">Zinc-finger</keyword>
<evidence type="ECO:0000256" key="8">
    <source>
        <dbReference type="ARBA" id="ARBA00041523"/>
    </source>
</evidence>
<dbReference type="SFLD" id="SFLDG01153">
    <property type="entry name" value="Main.4:_Theta-like"/>
    <property type="match status" value="1"/>
</dbReference>
<dbReference type="GO" id="GO:0008270">
    <property type="term" value="F:zinc ion binding"/>
    <property type="evidence" value="ECO:0007669"/>
    <property type="project" value="UniProtKB-UniRule"/>
</dbReference>
<evidence type="ECO:0000256" key="9">
    <source>
        <dbReference type="ARBA" id="ARBA00047960"/>
    </source>
</evidence>
<dbReference type="InterPro" id="IPR003656">
    <property type="entry name" value="Znf_BED"/>
</dbReference>
<feature type="domain" description="GST C-terminal" evidence="14">
    <location>
        <begin position="90"/>
        <end position="213"/>
    </location>
</feature>
<evidence type="ECO:0000256" key="4">
    <source>
        <dbReference type="ARBA" id="ARBA00022679"/>
    </source>
</evidence>
<comment type="caution">
    <text evidence="17">The sequence shown here is derived from an EMBL/GenBank/DDBJ whole genome shotgun (WGS) entry which is preliminary data.</text>
</comment>
<protein>
    <recommendedName>
        <fullName evidence="3">glutathione transferase</fullName>
        <ecNumber evidence="3">2.5.1.18</ecNumber>
    </recommendedName>
    <alternativeName>
        <fullName evidence="8">GST class-theta</fullName>
    </alternativeName>
</protein>
<feature type="domain" description="GST N-terminal" evidence="13">
    <location>
        <begin position="3"/>
        <end position="84"/>
    </location>
</feature>
<evidence type="ECO:0000313" key="17">
    <source>
        <dbReference type="EMBL" id="KAG5669570.1"/>
    </source>
</evidence>
<dbReference type="SMART" id="SM00868">
    <property type="entry name" value="zf-AD"/>
    <property type="match status" value="1"/>
</dbReference>
<evidence type="ECO:0000256" key="3">
    <source>
        <dbReference type="ARBA" id="ARBA00012452"/>
    </source>
</evidence>
<dbReference type="Gene3D" id="3.40.30.10">
    <property type="entry name" value="Glutaredoxin"/>
    <property type="match status" value="1"/>
</dbReference>
<organism evidence="17 18">
    <name type="scientific">Polypedilum vanderplanki</name>
    <name type="common">Sleeping chironomid midge</name>
    <dbReference type="NCBI Taxonomy" id="319348"/>
    <lineage>
        <taxon>Eukaryota</taxon>
        <taxon>Metazoa</taxon>
        <taxon>Ecdysozoa</taxon>
        <taxon>Arthropoda</taxon>
        <taxon>Hexapoda</taxon>
        <taxon>Insecta</taxon>
        <taxon>Pterygota</taxon>
        <taxon>Neoptera</taxon>
        <taxon>Endopterygota</taxon>
        <taxon>Diptera</taxon>
        <taxon>Nematocera</taxon>
        <taxon>Chironomoidea</taxon>
        <taxon>Chironomidae</taxon>
        <taxon>Chironominae</taxon>
        <taxon>Polypedilum</taxon>
        <taxon>Polypedilum</taxon>
    </lineage>
</organism>
<comment type="subunit">
    <text evidence="2">Homodimer.</text>
</comment>
<dbReference type="Gene3D" id="1.20.1050.10">
    <property type="match status" value="1"/>
</dbReference>
<dbReference type="CDD" id="cd03045">
    <property type="entry name" value="GST_N_Delta_Epsilon"/>
    <property type="match status" value="1"/>
</dbReference>
<feature type="domain" description="C2H2-type" evidence="12">
    <location>
        <begin position="549"/>
        <end position="577"/>
    </location>
</feature>
<dbReference type="InterPro" id="IPR036236">
    <property type="entry name" value="Znf_C2H2_sf"/>
</dbReference>
<dbReference type="PANTHER" id="PTHR43969:SF3">
    <property type="entry name" value="GLUTATHIONE S TRANSFERASE E11, ISOFORM A-RELATED"/>
    <property type="match status" value="1"/>
</dbReference>
<dbReference type="SUPFAM" id="SSF47616">
    <property type="entry name" value="GST C-terminal domain-like"/>
    <property type="match status" value="1"/>
</dbReference>
<evidence type="ECO:0000256" key="10">
    <source>
        <dbReference type="PROSITE-ProRule" id="PRU00042"/>
    </source>
</evidence>
<dbReference type="FunFam" id="1.20.1050.10:FF:000007">
    <property type="entry name" value="Glutathione S-transferase 1-1"/>
    <property type="match status" value="1"/>
</dbReference>
<dbReference type="CDD" id="cd03177">
    <property type="entry name" value="GST_C_Delta_Epsilon"/>
    <property type="match status" value="1"/>
</dbReference>
<evidence type="ECO:0000259" key="12">
    <source>
        <dbReference type="PROSITE" id="PS50157"/>
    </source>
</evidence>
<feature type="domain" description="ZAD" evidence="16">
    <location>
        <begin position="271"/>
        <end position="347"/>
    </location>
</feature>
<dbReference type="PANTHER" id="PTHR43969">
    <property type="entry name" value="GLUTATHIONE S TRANSFERASE D10, ISOFORM A-RELATED"/>
    <property type="match status" value="1"/>
</dbReference>
<keyword evidence="5 11" id="KW-0479">Metal-binding</keyword>
<dbReference type="GO" id="GO:0003677">
    <property type="term" value="F:DNA binding"/>
    <property type="evidence" value="ECO:0007669"/>
    <property type="project" value="InterPro"/>
</dbReference>
<dbReference type="InterPro" id="IPR040079">
    <property type="entry name" value="Glutathione_S-Trfase"/>
</dbReference>
<name>A0A9J6BIM7_POLVA</name>
<evidence type="ECO:0000256" key="5">
    <source>
        <dbReference type="ARBA" id="ARBA00022723"/>
    </source>
</evidence>
<comment type="catalytic activity">
    <reaction evidence="9">
        <text>RX + glutathione = an S-substituted glutathione + a halide anion + H(+)</text>
        <dbReference type="Rhea" id="RHEA:16437"/>
        <dbReference type="ChEBI" id="CHEBI:15378"/>
        <dbReference type="ChEBI" id="CHEBI:16042"/>
        <dbReference type="ChEBI" id="CHEBI:17792"/>
        <dbReference type="ChEBI" id="CHEBI:57925"/>
        <dbReference type="ChEBI" id="CHEBI:90779"/>
        <dbReference type="EC" id="2.5.1.18"/>
    </reaction>
</comment>
<dbReference type="SFLD" id="SFLDG00358">
    <property type="entry name" value="Main_(cytGST)"/>
    <property type="match status" value="1"/>
</dbReference>
<evidence type="ECO:0000256" key="7">
    <source>
        <dbReference type="ARBA" id="ARBA00022833"/>
    </source>
</evidence>
<gene>
    <name evidence="17" type="ORF">PVAND_017457</name>
</gene>
<dbReference type="OrthoDB" id="2309723at2759"/>
<sequence length="617" mass="71895">MSNKLVLYYVSSSPSCRAAYLVARELGLDVELKYINLFREDNLSPEYLAINPSGTVPSLVDGDVTVWDSHAIMIYLTEKFDNNSQLYPRDFFKRTLINERLFFEASYLFARLFEICDPLCDGREKIISQDKIDRVIRGYRSVEDFFFDDNQFIAAPIMTLADFSMWTTLITLNYLVPINEEKFPKLTKYLKMLEKHEGYEINRDGAERHANYVLKCLHGMEYNGKIAVEIFRESKNYSHIINEWDHITAKEFEAKKDENNEEEKVINKMSNLCRVCVTESSDTVELNEYRDGLPISVIVMIILPVKIYEGEELKLPKKICGKCLEIILNAYNLRSVSLNSEQFLKSNEIDIKNEVIEKPIEITEIKEKFTKFFDEPEKEQNEEIFSEQISIDLYMKNKKRSTCWQYFGRLLNEYRDEIDTDFNYCSLCLKEKKITKYKCSTATSAMIQHLQVIHRIGGQEAGSKMMINKVQEEYKQKTIIADKNCSEASETQCKICGKNFSNHHTLNKHLQTHSGPSFYSCDSCPARFIYLENLQRHQKVHDTNHFSQYICDICGNDYASKDDLHRHLQTNHVGNTSYTCKCCSASFRLKIQLKNHYKSHHKNSYYTEAEGSGISNL</sequence>
<evidence type="ECO:0000313" key="18">
    <source>
        <dbReference type="Proteomes" id="UP001107558"/>
    </source>
</evidence>
<feature type="binding site" evidence="11">
    <location>
        <position position="320"/>
    </location>
    <ligand>
        <name>Zn(2+)</name>
        <dbReference type="ChEBI" id="CHEBI:29105"/>
    </ligand>
</feature>
<dbReference type="PROSITE" id="PS50404">
    <property type="entry name" value="GST_NTER"/>
    <property type="match status" value="1"/>
</dbReference>
<dbReference type="SUPFAM" id="SSF52833">
    <property type="entry name" value="Thioredoxin-like"/>
    <property type="match status" value="1"/>
</dbReference>
<feature type="domain" description="C2H2-type" evidence="12">
    <location>
        <begin position="491"/>
        <end position="518"/>
    </location>
</feature>
<dbReference type="SMART" id="SM00355">
    <property type="entry name" value="ZnF_C2H2"/>
    <property type="match status" value="5"/>
</dbReference>
<reference evidence="17" key="1">
    <citation type="submission" date="2021-03" db="EMBL/GenBank/DDBJ databases">
        <title>Chromosome level genome of the anhydrobiotic midge Polypedilum vanderplanki.</title>
        <authorList>
            <person name="Yoshida Y."/>
            <person name="Kikawada T."/>
            <person name="Gusev O."/>
        </authorList>
    </citation>
    <scope>NUCLEOTIDE SEQUENCE</scope>
    <source>
        <strain evidence="17">NIAS01</strain>
        <tissue evidence="17">Whole body or cell culture</tissue>
    </source>
</reference>
<dbReference type="GO" id="GO:0005634">
    <property type="term" value="C:nucleus"/>
    <property type="evidence" value="ECO:0007669"/>
    <property type="project" value="InterPro"/>
</dbReference>
<dbReference type="Gene3D" id="3.30.160.60">
    <property type="entry name" value="Classic Zinc Finger"/>
    <property type="match status" value="3"/>
</dbReference>
<evidence type="ECO:0000256" key="1">
    <source>
        <dbReference type="ARBA" id="ARBA00009899"/>
    </source>
</evidence>
<dbReference type="EMBL" id="JADBJN010000004">
    <property type="protein sequence ID" value="KAG5669570.1"/>
    <property type="molecule type" value="Genomic_DNA"/>
</dbReference>
<accession>A0A9J6BIM7</accession>
<dbReference type="PROSITE" id="PS51915">
    <property type="entry name" value="ZAD"/>
    <property type="match status" value="1"/>
</dbReference>
<keyword evidence="7 11" id="KW-0862">Zinc</keyword>
<evidence type="ECO:0000256" key="6">
    <source>
        <dbReference type="ARBA" id="ARBA00022771"/>
    </source>
</evidence>
<feature type="domain" description="BED-type" evidence="15">
    <location>
        <begin position="398"/>
        <end position="461"/>
    </location>
</feature>
<evidence type="ECO:0000256" key="11">
    <source>
        <dbReference type="PROSITE-ProRule" id="PRU01263"/>
    </source>
</evidence>
<dbReference type="SFLD" id="SFLDS00019">
    <property type="entry name" value="Glutathione_Transferase_(cytos"/>
    <property type="match status" value="1"/>
</dbReference>
<evidence type="ECO:0000256" key="2">
    <source>
        <dbReference type="ARBA" id="ARBA00011738"/>
    </source>
</evidence>
<dbReference type="AlphaFoldDB" id="A0A9J6BIM7"/>
<dbReference type="SMART" id="SM00614">
    <property type="entry name" value="ZnF_BED"/>
    <property type="match status" value="2"/>
</dbReference>
<evidence type="ECO:0000259" key="15">
    <source>
        <dbReference type="PROSITE" id="PS50808"/>
    </source>
</evidence>
<dbReference type="Proteomes" id="UP001107558">
    <property type="component" value="Chromosome 4"/>
</dbReference>
<dbReference type="PROSITE" id="PS50405">
    <property type="entry name" value="GST_CTER"/>
    <property type="match status" value="1"/>
</dbReference>
<dbReference type="SUPFAM" id="SSF57667">
    <property type="entry name" value="beta-beta-alpha zinc fingers"/>
    <property type="match status" value="2"/>
</dbReference>
<dbReference type="InterPro" id="IPR036282">
    <property type="entry name" value="Glutathione-S-Trfase_C_sf"/>
</dbReference>
<dbReference type="EC" id="2.5.1.18" evidence="3"/>
<comment type="similarity">
    <text evidence="1">Belongs to the GST superfamily. Theta family.</text>
</comment>
<dbReference type="SUPFAM" id="SSF57716">
    <property type="entry name" value="Glucocorticoid receptor-like (DNA-binding domain)"/>
    <property type="match status" value="1"/>
</dbReference>
<feature type="binding site" evidence="11">
    <location>
        <position position="323"/>
    </location>
    <ligand>
        <name>Zn(2+)</name>
        <dbReference type="ChEBI" id="CHEBI:29105"/>
    </ligand>
</feature>
<evidence type="ECO:0000259" key="16">
    <source>
        <dbReference type="PROSITE" id="PS51915"/>
    </source>
</evidence>
<dbReference type="GO" id="GO:0004364">
    <property type="term" value="F:glutathione transferase activity"/>
    <property type="evidence" value="ECO:0007669"/>
    <property type="project" value="UniProtKB-EC"/>
</dbReference>
<dbReference type="InterPro" id="IPR004045">
    <property type="entry name" value="Glutathione_S-Trfase_N"/>
</dbReference>
<proteinExistence type="inferred from homology"/>
<keyword evidence="18" id="KW-1185">Reference proteome</keyword>
<feature type="binding site" evidence="11">
    <location>
        <position position="273"/>
    </location>
    <ligand>
        <name>Zn(2+)</name>
        <dbReference type="ChEBI" id="CHEBI:29105"/>
    </ligand>
</feature>
<dbReference type="Pfam" id="PF07776">
    <property type="entry name" value="zf-AD"/>
    <property type="match status" value="1"/>
</dbReference>
<evidence type="ECO:0000259" key="14">
    <source>
        <dbReference type="PROSITE" id="PS50405"/>
    </source>
</evidence>
<feature type="domain" description="C2H2-type" evidence="12">
    <location>
        <begin position="578"/>
        <end position="600"/>
    </location>
</feature>